<evidence type="ECO:0000313" key="3">
    <source>
        <dbReference type="Proteomes" id="UP000475582"/>
    </source>
</evidence>
<keyword evidence="3" id="KW-1185">Reference proteome</keyword>
<dbReference type="AlphaFoldDB" id="A0A6L6PEF3"/>
<dbReference type="CDD" id="cd07251">
    <property type="entry name" value="VOC_like"/>
    <property type="match status" value="1"/>
</dbReference>
<dbReference type="Gene3D" id="3.10.180.10">
    <property type="entry name" value="2,3-Dihydroxybiphenyl 1,2-Dioxygenase, domain 1"/>
    <property type="match status" value="1"/>
</dbReference>
<evidence type="ECO:0000313" key="2">
    <source>
        <dbReference type="EMBL" id="MTV37109.1"/>
    </source>
</evidence>
<name>A0A6L6PEF3_9BURK</name>
<protein>
    <submittedName>
        <fullName evidence="2">Glyoxalase</fullName>
    </submittedName>
</protein>
<dbReference type="InterPro" id="IPR004360">
    <property type="entry name" value="Glyas_Fos-R_dOase_dom"/>
</dbReference>
<evidence type="ECO:0000259" key="1">
    <source>
        <dbReference type="PROSITE" id="PS51819"/>
    </source>
</evidence>
<organism evidence="2 3">
    <name type="scientific">Duganella radicis</name>
    <dbReference type="NCBI Taxonomy" id="551988"/>
    <lineage>
        <taxon>Bacteria</taxon>
        <taxon>Pseudomonadati</taxon>
        <taxon>Pseudomonadota</taxon>
        <taxon>Betaproteobacteria</taxon>
        <taxon>Burkholderiales</taxon>
        <taxon>Oxalobacteraceae</taxon>
        <taxon>Telluria group</taxon>
        <taxon>Duganella</taxon>
    </lineage>
</organism>
<sequence length="137" mass="15118">MVLLGVNDVARAARFYEALGWRRSPTSSDGFVKFNMGGYAICLINRGDLARDALEPAAENRGFSGVALIHVARKPEDVPRILAKAAEAGGVIVKHATRTHWGIAGYFKDPDGHLFEVDYEDVWVLDNDNHLVVDRIN</sequence>
<proteinExistence type="predicted"/>
<dbReference type="Proteomes" id="UP000475582">
    <property type="component" value="Unassembled WGS sequence"/>
</dbReference>
<dbReference type="EMBL" id="WNKY01000003">
    <property type="protein sequence ID" value="MTV37109.1"/>
    <property type="molecule type" value="Genomic_DNA"/>
</dbReference>
<gene>
    <name evidence="2" type="ORF">GM676_05885</name>
</gene>
<comment type="caution">
    <text evidence="2">The sequence shown here is derived from an EMBL/GenBank/DDBJ whole genome shotgun (WGS) entry which is preliminary data.</text>
</comment>
<dbReference type="InterPro" id="IPR037523">
    <property type="entry name" value="VOC_core"/>
</dbReference>
<dbReference type="OrthoDB" id="9797663at2"/>
<dbReference type="SUPFAM" id="SSF54593">
    <property type="entry name" value="Glyoxalase/Bleomycin resistance protein/Dihydroxybiphenyl dioxygenase"/>
    <property type="match status" value="1"/>
</dbReference>
<dbReference type="PANTHER" id="PTHR36503">
    <property type="entry name" value="BLR2520 PROTEIN"/>
    <property type="match status" value="1"/>
</dbReference>
<dbReference type="InterPro" id="IPR029068">
    <property type="entry name" value="Glyas_Bleomycin-R_OHBP_Dase"/>
</dbReference>
<dbReference type="Pfam" id="PF00903">
    <property type="entry name" value="Glyoxalase"/>
    <property type="match status" value="1"/>
</dbReference>
<dbReference type="PROSITE" id="PS51819">
    <property type="entry name" value="VOC"/>
    <property type="match status" value="1"/>
</dbReference>
<reference evidence="2 3" key="1">
    <citation type="submission" date="2019-11" db="EMBL/GenBank/DDBJ databases">
        <title>Type strains purchased from KCTC, JCM and DSMZ.</title>
        <authorList>
            <person name="Lu H."/>
        </authorList>
    </citation>
    <scope>NUCLEOTIDE SEQUENCE [LARGE SCALE GENOMIC DNA]</scope>
    <source>
        <strain evidence="2 3">KCTC 22382</strain>
    </source>
</reference>
<feature type="domain" description="VOC" evidence="1">
    <location>
        <begin position="1"/>
        <end position="120"/>
    </location>
</feature>
<accession>A0A6L6PEF3</accession>
<dbReference type="PANTHER" id="PTHR36503:SF1">
    <property type="entry name" value="BLR2520 PROTEIN"/>
    <property type="match status" value="1"/>
</dbReference>